<name>A0AAW2FZS2_9HYME</name>
<dbReference type="AlphaFoldDB" id="A0AAW2FZS2"/>
<evidence type="ECO:0000313" key="2">
    <source>
        <dbReference type="Proteomes" id="UP001430953"/>
    </source>
</evidence>
<sequence length="113" mass="13177">MHNFHYYKKINNSSIKSNEQHESNACESRRNQITLMKAITAQSLQSHVINSSKRCGTCTKLLKIIFKNKQIKSAQRIYSNKITSYFNSSEMRLQNQLCTVLCRIFPSSEMIRL</sequence>
<reference evidence="1 2" key="1">
    <citation type="submission" date="2023-03" db="EMBL/GenBank/DDBJ databases">
        <title>High recombination rates correlate with genetic variation in Cardiocondyla obscurior ants.</title>
        <authorList>
            <person name="Errbii M."/>
        </authorList>
    </citation>
    <scope>NUCLEOTIDE SEQUENCE [LARGE SCALE GENOMIC DNA]</scope>
    <source>
        <strain evidence="1">Alpha-2009</strain>
        <tissue evidence="1">Whole body</tissue>
    </source>
</reference>
<protein>
    <submittedName>
        <fullName evidence="1">Uncharacterized protein</fullName>
    </submittedName>
</protein>
<comment type="caution">
    <text evidence="1">The sequence shown here is derived from an EMBL/GenBank/DDBJ whole genome shotgun (WGS) entry which is preliminary data.</text>
</comment>
<evidence type="ECO:0000313" key="1">
    <source>
        <dbReference type="EMBL" id="KAL0121449.1"/>
    </source>
</evidence>
<dbReference type="Proteomes" id="UP001430953">
    <property type="component" value="Unassembled WGS sequence"/>
</dbReference>
<dbReference type="EMBL" id="JADYXP020000006">
    <property type="protein sequence ID" value="KAL0121449.1"/>
    <property type="molecule type" value="Genomic_DNA"/>
</dbReference>
<organism evidence="1 2">
    <name type="scientific">Cardiocondyla obscurior</name>
    <dbReference type="NCBI Taxonomy" id="286306"/>
    <lineage>
        <taxon>Eukaryota</taxon>
        <taxon>Metazoa</taxon>
        <taxon>Ecdysozoa</taxon>
        <taxon>Arthropoda</taxon>
        <taxon>Hexapoda</taxon>
        <taxon>Insecta</taxon>
        <taxon>Pterygota</taxon>
        <taxon>Neoptera</taxon>
        <taxon>Endopterygota</taxon>
        <taxon>Hymenoptera</taxon>
        <taxon>Apocrita</taxon>
        <taxon>Aculeata</taxon>
        <taxon>Formicoidea</taxon>
        <taxon>Formicidae</taxon>
        <taxon>Myrmicinae</taxon>
        <taxon>Cardiocondyla</taxon>
    </lineage>
</organism>
<proteinExistence type="predicted"/>
<accession>A0AAW2FZS2</accession>
<gene>
    <name evidence="1" type="ORF">PUN28_006750</name>
</gene>
<keyword evidence="2" id="KW-1185">Reference proteome</keyword>